<protein>
    <submittedName>
        <fullName evidence="1">Uncharacterized protein</fullName>
    </submittedName>
</protein>
<gene>
    <name evidence="1" type="ORF">PSLUR01_00222</name>
</gene>
<name>A0A1C3S6L8_9CAUD</name>
<organism evidence="1 2">
    <name type="scientific">Escherichia phage vB_Eco_slurp01</name>
    <dbReference type="NCBI Taxonomy" id="1874688"/>
    <lineage>
        <taxon>Viruses</taxon>
        <taxon>Duplodnaviria</taxon>
        <taxon>Heunggongvirae</taxon>
        <taxon>Uroviricota</taxon>
        <taxon>Caudoviricetes</taxon>
        <taxon>Asteriusvirus</taxon>
        <taxon>Asteriusvirus PBECO4</taxon>
    </lineage>
</organism>
<dbReference type="EMBL" id="LT603033">
    <property type="protein sequence ID" value="SCA80199.1"/>
    <property type="molecule type" value="Genomic_DNA"/>
</dbReference>
<proteinExistence type="predicted"/>
<evidence type="ECO:0000313" key="1">
    <source>
        <dbReference type="EMBL" id="SCA80199.1"/>
    </source>
</evidence>
<dbReference type="Proteomes" id="UP000279386">
    <property type="component" value="Segment"/>
</dbReference>
<sequence>MVFINISDQLDTKLEVEQSEGWMLYFLGTSHQNFYIHEHIVALTNLIRDKCK</sequence>
<evidence type="ECO:0000313" key="2">
    <source>
        <dbReference type="Proteomes" id="UP000279386"/>
    </source>
</evidence>
<accession>A0A1C3S6L8</accession>
<reference evidence="1 2" key="1">
    <citation type="submission" date="2016-07" db="EMBL/GenBank/DDBJ databases">
        <authorList>
            <person name="Millard A."/>
        </authorList>
    </citation>
    <scope>NUCLEOTIDE SEQUENCE [LARGE SCALE GENOMIC DNA]</scope>
</reference>